<evidence type="ECO:0000256" key="1">
    <source>
        <dbReference type="ARBA" id="ARBA00004141"/>
    </source>
</evidence>
<keyword evidence="12" id="KW-1185">Reference proteome</keyword>
<dbReference type="PANTHER" id="PTHR12714">
    <property type="entry name" value="PROTEIN-S ISOPRENYLCYSTEINE O-METHYLTRANSFERASE"/>
    <property type="match status" value="1"/>
</dbReference>
<feature type="transmembrane region" description="Helical" evidence="10">
    <location>
        <begin position="123"/>
        <end position="146"/>
    </location>
</feature>
<evidence type="ECO:0000256" key="4">
    <source>
        <dbReference type="ARBA" id="ARBA00022603"/>
    </source>
</evidence>
<organism evidence="11 12">
    <name type="scientific">Apatococcus lobatus</name>
    <dbReference type="NCBI Taxonomy" id="904363"/>
    <lineage>
        <taxon>Eukaryota</taxon>
        <taxon>Viridiplantae</taxon>
        <taxon>Chlorophyta</taxon>
        <taxon>core chlorophytes</taxon>
        <taxon>Trebouxiophyceae</taxon>
        <taxon>Chlorellales</taxon>
        <taxon>Chlorellaceae</taxon>
        <taxon>Apatococcus</taxon>
    </lineage>
</organism>
<proteinExistence type="inferred from homology"/>
<name>A0AAW1RI02_9CHLO</name>
<dbReference type="GO" id="GO:0005789">
    <property type="term" value="C:endoplasmic reticulum membrane"/>
    <property type="evidence" value="ECO:0007669"/>
    <property type="project" value="UniProtKB-SubCell"/>
</dbReference>
<comment type="catalytic activity">
    <reaction evidence="10">
        <text>[protein]-C-terminal S-[(2E,6E)-farnesyl]-L-cysteine + S-adenosyl-L-methionine = [protein]-C-terminal S-[(2E,6E)-farnesyl]-L-cysteine methyl ester + S-adenosyl-L-homocysteine</text>
        <dbReference type="Rhea" id="RHEA:21672"/>
        <dbReference type="Rhea" id="RHEA-COMP:12125"/>
        <dbReference type="Rhea" id="RHEA-COMP:12126"/>
        <dbReference type="ChEBI" id="CHEBI:57856"/>
        <dbReference type="ChEBI" id="CHEBI:59789"/>
        <dbReference type="ChEBI" id="CHEBI:90510"/>
        <dbReference type="ChEBI" id="CHEBI:90511"/>
        <dbReference type="EC" id="2.1.1.100"/>
    </reaction>
</comment>
<dbReference type="GO" id="GO:0032259">
    <property type="term" value="P:methylation"/>
    <property type="evidence" value="ECO:0007669"/>
    <property type="project" value="UniProtKB-KW"/>
</dbReference>
<sequence>MLQLRLFFYGLAFFHVSEFVLAAAYSGRLSFASCLISPGYCLMLGLTMAENLWETSLENSWKAWWPCWPGILMIVCGEALRKSAMVTAGANFSHMICREAVHGRELVTHGLYRVMRHPGYLGWLIWTIGMQLLLANPLCLVIALLVGWRFLQLRVRDEDAALSHIFGGDYDSYRSRTLSGLPGIV</sequence>
<dbReference type="GO" id="GO:0004671">
    <property type="term" value="F:protein C-terminal S-isoprenylcysteine carboxyl O-methyltransferase activity"/>
    <property type="evidence" value="ECO:0007669"/>
    <property type="project" value="UniProtKB-EC"/>
</dbReference>
<accession>A0AAW1RI02</accession>
<comment type="subcellular location">
    <subcellularLocation>
        <location evidence="10">Endoplasmic reticulum membrane</location>
        <topology evidence="10">Multi-pass membrane protein</topology>
    </subcellularLocation>
    <subcellularLocation>
        <location evidence="1">Membrane</location>
        <topology evidence="1">Multi-pass membrane protein</topology>
    </subcellularLocation>
</comment>
<evidence type="ECO:0000256" key="3">
    <source>
        <dbReference type="ARBA" id="ARBA00012151"/>
    </source>
</evidence>
<evidence type="ECO:0000256" key="9">
    <source>
        <dbReference type="ARBA" id="ARBA00023136"/>
    </source>
</evidence>
<comment type="cofactor">
    <cofactor evidence="10">
        <name>Zn(2+)</name>
        <dbReference type="ChEBI" id="CHEBI:29105"/>
    </cofactor>
    <text evidence="10">Divalent metal cations. Probably Zn(2+).</text>
</comment>
<dbReference type="PANTHER" id="PTHR12714:SF9">
    <property type="entry name" value="PROTEIN-S-ISOPRENYLCYSTEINE O-METHYLTRANSFERASE"/>
    <property type="match status" value="1"/>
</dbReference>
<keyword evidence="5" id="KW-0808">Transferase</keyword>
<comment type="caution">
    <text evidence="10">Lacks conserved residue(s) required for the propagation of feature annotation.</text>
</comment>
<evidence type="ECO:0000313" key="12">
    <source>
        <dbReference type="Proteomes" id="UP001438707"/>
    </source>
</evidence>
<evidence type="ECO:0000256" key="10">
    <source>
        <dbReference type="RuleBase" id="RU362022"/>
    </source>
</evidence>
<evidence type="ECO:0000256" key="8">
    <source>
        <dbReference type="ARBA" id="ARBA00022989"/>
    </source>
</evidence>
<keyword evidence="6 10" id="KW-0949">S-adenosyl-L-methionine</keyword>
<evidence type="ECO:0000256" key="5">
    <source>
        <dbReference type="ARBA" id="ARBA00022679"/>
    </source>
</evidence>
<evidence type="ECO:0000256" key="2">
    <source>
        <dbReference type="ARBA" id="ARBA00009140"/>
    </source>
</evidence>
<keyword evidence="9 10" id="KW-0472">Membrane</keyword>
<comment type="caution">
    <text evidence="11">The sequence shown here is derived from an EMBL/GenBank/DDBJ whole genome shotgun (WGS) entry which is preliminary data.</text>
</comment>
<dbReference type="Pfam" id="PF04140">
    <property type="entry name" value="ICMT"/>
    <property type="match status" value="1"/>
</dbReference>
<keyword evidence="4 10" id="KW-0489">Methyltransferase</keyword>
<dbReference type="AlphaFoldDB" id="A0AAW1RI02"/>
<reference evidence="11 12" key="1">
    <citation type="journal article" date="2024" name="Nat. Commun.">
        <title>Phylogenomics reveals the evolutionary origins of lichenization in chlorophyte algae.</title>
        <authorList>
            <person name="Puginier C."/>
            <person name="Libourel C."/>
            <person name="Otte J."/>
            <person name="Skaloud P."/>
            <person name="Haon M."/>
            <person name="Grisel S."/>
            <person name="Petersen M."/>
            <person name="Berrin J.G."/>
            <person name="Delaux P.M."/>
            <person name="Dal Grande F."/>
            <person name="Keller J."/>
        </authorList>
    </citation>
    <scope>NUCLEOTIDE SEQUENCE [LARGE SCALE GENOMIC DNA]</scope>
    <source>
        <strain evidence="11 12">SAG 2145</strain>
    </source>
</reference>
<evidence type="ECO:0000256" key="6">
    <source>
        <dbReference type="ARBA" id="ARBA00022691"/>
    </source>
</evidence>
<dbReference type="InterPro" id="IPR007269">
    <property type="entry name" value="ICMT_MeTrfase"/>
</dbReference>
<feature type="transmembrane region" description="Helical" evidence="10">
    <location>
        <begin position="6"/>
        <end position="24"/>
    </location>
</feature>
<dbReference type="EMBL" id="JALJOS010000011">
    <property type="protein sequence ID" value="KAK9833136.1"/>
    <property type="molecule type" value="Genomic_DNA"/>
</dbReference>
<comment type="similarity">
    <text evidence="2 10">Belongs to the class VI-like SAM-binding methyltransferase superfamily. Isoprenylcysteine carboxyl methyltransferase family.</text>
</comment>
<dbReference type="InterPro" id="IPR025770">
    <property type="entry name" value="PPMT_MeTrfase"/>
</dbReference>
<gene>
    <name evidence="11" type="ORF">WJX74_008222</name>
</gene>
<dbReference type="PROSITE" id="PS51564">
    <property type="entry name" value="SAM_ICMT"/>
    <property type="match status" value="1"/>
</dbReference>
<evidence type="ECO:0000313" key="11">
    <source>
        <dbReference type="EMBL" id="KAK9833136.1"/>
    </source>
</evidence>
<dbReference type="Gene3D" id="1.20.120.1630">
    <property type="match status" value="1"/>
</dbReference>
<keyword evidence="10" id="KW-0256">Endoplasmic reticulum</keyword>
<dbReference type="Proteomes" id="UP001438707">
    <property type="component" value="Unassembled WGS sequence"/>
</dbReference>
<keyword evidence="8 10" id="KW-1133">Transmembrane helix</keyword>
<evidence type="ECO:0000256" key="7">
    <source>
        <dbReference type="ARBA" id="ARBA00022692"/>
    </source>
</evidence>
<dbReference type="EC" id="2.1.1.100" evidence="3 10"/>
<protein>
    <recommendedName>
        <fullName evidence="3 10">Protein-S-isoprenylcysteine O-methyltransferase</fullName>
        <ecNumber evidence="3 10">2.1.1.100</ecNumber>
    </recommendedName>
</protein>
<keyword evidence="7 10" id="KW-0812">Transmembrane</keyword>